<dbReference type="OrthoDB" id="10279183at2759"/>
<dbReference type="InterPro" id="IPR008615">
    <property type="entry name" value="FNIP"/>
</dbReference>
<name>A0A1Q9DVG0_SYMMI</name>
<gene>
    <name evidence="1" type="ORF">AK812_SmicGene18319</name>
</gene>
<evidence type="ECO:0000313" key="1">
    <source>
        <dbReference type="EMBL" id="OLP99152.1"/>
    </source>
</evidence>
<proteinExistence type="predicted"/>
<comment type="caution">
    <text evidence="1">The sequence shown here is derived from an EMBL/GenBank/DDBJ whole genome shotgun (WGS) entry which is preliminary data.</text>
</comment>
<dbReference type="EMBL" id="LSRX01000372">
    <property type="protein sequence ID" value="OLP99152.1"/>
    <property type="molecule type" value="Genomic_DNA"/>
</dbReference>
<reference evidence="1 2" key="1">
    <citation type="submission" date="2016-02" db="EMBL/GenBank/DDBJ databases">
        <title>Genome analysis of coral dinoflagellate symbionts highlights evolutionary adaptations to a symbiotic lifestyle.</title>
        <authorList>
            <person name="Aranda M."/>
            <person name="Li Y."/>
            <person name="Liew Y.J."/>
            <person name="Baumgarten S."/>
            <person name="Simakov O."/>
            <person name="Wilson M."/>
            <person name="Piel J."/>
            <person name="Ashoor H."/>
            <person name="Bougouffa S."/>
            <person name="Bajic V.B."/>
            <person name="Ryu T."/>
            <person name="Ravasi T."/>
            <person name="Bayer T."/>
            <person name="Micklem G."/>
            <person name="Kim H."/>
            <person name="Bhak J."/>
            <person name="Lajeunesse T.C."/>
            <person name="Voolstra C.R."/>
        </authorList>
    </citation>
    <scope>NUCLEOTIDE SEQUENCE [LARGE SCALE GENOMIC DNA]</scope>
    <source>
        <strain evidence="1 2">CCMP2467</strain>
    </source>
</reference>
<dbReference type="Proteomes" id="UP000186817">
    <property type="component" value="Unassembled WGS sequence"/>
</dbReference>
<protein>
    <submittedName>
        <fullName evidence="1">Uncharacterized protein</fullName>
    </submittedName>
</protein>
<dbReference type="AlphaFoldDB" id="A0A1Q9DVG0"/>
<evidence type="ECO:0000313" key="2">
    <source>
        <dbReference type="Proteomes" id="UP000186817"/>
    </source>
</evidence>
<keyword evidence="2" id="KW-1185">Reference proteome</keyword>
<accession>A0A1Q9DVG0</accession>
<organism evidence="1 2">
    <name type="scientific">Symbiodinium microadriaticum</name>
    <name type="common">Dinoflagellate</name>
    <name type="synonym">Zooxanthella microadriatica</name>
    <dbReference type="NCBI Taxonomy" id="2951"/>
    <lineage>
        <taxon>Eukaryota</taxon>
        <taxon>Sar</taxon>
        <taxon>Alveolata</taxon>
        <taxon>Dinophyceae</taxon>
        <taxon>Suessiales</taxon>
        <taxon>Symbiodiniaceae</taxon>
        <taxon>Symbiodinium</taxon>
    </lineage>
</organism>
<dbReference type="Pfam" id="PF05725">
    <property type="entry name" value="FNIP"/>
    <property type="match status" value="1"/>
</dbReference>
<sequence length="146" mass="15657">MLSISTSCCCIKFGTTGSGTCCGGLARGRVVMLWEGLLQQKTLFDAVTLDETMSLTWYSSQKLDPGIHLPSRLQSLTFGERFNQSLEGIQLPNSQQPAEFDVCHCAQPEFGGATGSNFIFAGRASDILQRLFVCVRATGIVAGAPS</sequence>